<dbReference type="Proteomes" id="UP000094936">
    <property type="component" value="Unassembled WGS sequence"/>
</dbReference>
<dbReference type="STRING" id="1080227.A8L45_23085"/>
<evidence type="ECO:0000313" key="1">
    <source>
        <dbReference type="EMBL" id="ODA28353.1"/>
    </source>
</evidence>
<reference evidence="1 2" key="1">
    <citation type="submission" date="2016-05" db="EMBL/GenBank/DDBJ databases">
        <title>Genomic Taxonomy of the Vibrionaceae.</title>
        <authorList>
            <person name="Gomez-Gil B."/>
            <person name="Enciso-Ibarra J."/>
        </authorList>
    </citation>
    <scope>NUCLEOTIDE SEQUENCE [LARGE SCALE GENOMIC DNA]</scope>
    <source>
        <strain evidence="1 2">CAIM 1920</strain>
    </source>
</reference>
<dbReference type="OrthoDB" id="9155636at2"/>
<sequence length="149" mass="17020">MSNGKPELIAIEHDDYHAQHIGLTPNGHQFFLTNPFEPARPDIAGCEYITLFLFDSAGNLVDSEIEELGPRGPYSEDDANKKYYEKLEKLENVTFQRIEVKPFSVDHKGTNIGLIVREPEDDGDVWAVELLPCNYMAFFEPWDSGYYDT</sequence>
<accession>A0A1C3E568</accession>
<dbReference type="AlphaFoldDB" id="A0A1C3E568"/>
<keyword evidence="2" id="KW-1185">Reference proteome</keyword>
<dbReference type="RefSeq" id="WP_068905693.1">
    <property type="nucleotide sequence ID" value="NZ_JBHUIF010000013.1"/>
</dbReference>
<comment type="caution">
    <text evidence="1">The sequence shown here is derived from an EMBL/GenBank/DDBJ whole genome shotgun (WGS) entry which is preliminary data.</text>
</comment>
<proteinExistence type="predicted"/>
<evidence type="ECO:0000313" key="2">
    <source>
        <dbReference type="Proteomes" id="UP000094936"/>
    </source>
</evidence>
<name>A0A1C3E568_9GAMM</name>
<gene>
    <name evidence="1" type="ORF">A8L45_23085</name>
</gene>
<organism evidence="1 2">
    <name type="scientific">Veronia pacifica</name>
    <dbReference type="NCBI Taxonomy" id="1080227"/>
    <lineage>
        <taxon>Bacteria</taxon>
        <taxon>Pseudomonadati</taxon>
        <taxon>Pseudomonadota</taxon>
        <taxon>Gammaproteobacteria</taxon>
        <taxon>Vibrionales</taxon>
        <taxon>Vibrionaceae</taxon>
        <taxon>Veronia</taxon>
    </lineage>
</organism>
<dbReference type="EMBL" id="LYBM01000088">
    <property type="protein sequence ID" value="ODA28353.1"/>
    <property type="molecule type" value="Genomic_DNA"/>
</dbReference>
<protein>
    <submittedName>
        <fullName evidence="1">Uncharacterized protein</fullName>
    </submittedName>
</protein>